<dbReference type="OrthoDB" id="2964978at2"/>
<dbReference type="RefSeq" id="WP_077567890.1">
    <property type="nucleotide sequence ID" value="NZ_CP016809.1"/>
</dbReference>
<accession>A0A1B2E3Z2</accession>
<proteinExistence type="predicted"/>
<protein>
    <submittedName>
        <fullName evidence="1">Uncharacterized protein</fullName>
    </submittedName>
</protein>
<keyword evidence="3" id="KW-1185">Reference proteome</keyword>
<dbReference type="GeneID" id="48310579"/>
<reference evidence="2 3" key="2">
    <citation type="submission" date="2016-12" db="EMBL/GenBank/DDBJ databases">
        <title>Genome sequencing and description of Paenibacillus sp. nov. from high altitude lake in the Indian Trans- Himalayas.</title>
        <authorList>
            <person name="Kiran S."/>
            <person name="Swarnkar M.K."/>
            <person name="Rana A."/>
            <person name="Tewari R."/>
            <person name="Gulati A."/>
        </authorList>
    </citation>
    <scope>NUCLEOTIDE SEQUENCE [LARGE SCALE GENOMIC DNA]</scope>
    <source>
        <strain evidence="2 3">IHBB 9951</strain>
    </source>
</reference>
<evidence type="ECO:0000313" key="1">
    <source>
        <dbReference type="EMBL" id="ANY74679.1"/>
    </source>
</evidence>
<dbReference type="EMBL" id="MRVI01000001">
    <property type="protein sequence ID" value="OOC63149.1"/>
    <property type="molecule type" value="Genomic_DNA"/>
</dbReference>
<dbReference type="KEGG" id="pib:BBD41_20085"/>
<organism evidence="1">
    <name type="scientific">Paenibacillus ihbetae</name>
    <dbReference type="NCBI Taxonomy" id="1870820"/>
    <lineage>
        <taxon>Bacteria</taxon>
        <taxon>Bacillati</taxon>
        <taxon>Bacillota</taxon>
        <taxon>Bacilli</taxon>
        <taxon>Bacillales</taxon>
        <taxon>Paenibacillaceae</taxon>
        <taxon>Paenibacillus</taxon>
    </lineage>
</organism>
<dbReference type="Proteomes" id="UP000189059">
    <property type="component" value="Unassembled WGS sequence"/>
</dbReference>
<evidence type="ECO:0000313" key="3">
    <source>
        <dbReference type="Proteomes" id="UP000189059"/>
    </source>
</evidence>
<dbReference type="EMBL" id="CP016809">
    <property type="protein sequence ID" value="ANY74679.1"/>
    <property type="molecule type" value="Genomic_DNA"/>
</dbReference>
<reference evidence="1" key="1">
    <citation type="submission" date="2016-08" db="EMBL/GenBank/DDBJ databases">
        <title>Complete Genome Seqeunce of Paenibacillus sp. nov. IHBB 9852 from high altitute lake of Indian trans-Himalayas.</title>
        <authorList>
            <person name="Kiran S."/>
            <person name="Swarnkar M.K."/>
            <person name="Rana A."/>
            <person name="Tewari R."/>
            <person name="Gulati A."/>
        </authorList>
    </citation>
    <scope>NUCLEOTIDE SEQUENCE [LARGE SCALE GENOMIC DNA]</scope>
    <source>
        <strain evidence="1">IHBB 9852</strain>
    </source>
</reference>
<evidence type="ECO:0000313" key="2">
    <source>
        <dbReference type="EMBL" id="OOC63149.1"/>
    </source>
</evidence>
<dbReference type="AlphaFoldDB" id="A0A1B2E3Z2"/>
<sequence length="171" mass="19485">MFDPTVFENLKVGIENVVYDLDNLDELILVTGREDLLDMAVMSRSFSLRFELRGLEEAAAEIRLDAGLQELAAEILETPGKQPGCKLNVRFYKNVKSIEEECAAISRIVAAIWEPEIPPVQTVTYIVGEEARGYRIMTEVRFPRTINEEQMEDLPNLADHMLQTLEQLNRT</sequence>
<gene>
    <name evidence="2" type="ORF">BBD40_15525</name>
    <name evidence="1" type="ORF">BBD41_20085</name>
</gene>
<name>A0A1B2E3Z2_9BACL</name>